<reference evidence="1" key="1">
    <citation type="submission" date="2021-02" db="EMBL/GenBank/DDBJ databases">
        <title>Genome sequence of Rhodospirillales sp. strain TMPK1 isolated from soil.</title>
        <authorList>
            <person name="Nakai R."/>
            <person name="Kusada H."/>
            <person name="Tamaki H."/>
        </authorList>
    </citation>
    <scope>NUCLEOTIDE SEQUENCE</scope>
    <source>
        <strain evidence="1">TMPK1</strain>
    </source>
</reference>
<protein>
    <recommendedName>
        <fullName evidence="3">PAS domain-containing protein</fullName>
    </recommendedName>
</protein>
<evidence type="ECO:0008006" key="3">
    <source>
        <dbReference type="Google" id="ProtNLM"/>
    </source>
</evidence>
<gene>
    <name evidence="1" type="ORF">TMPK1_09700</name>
</gene>
<sequence length="171" mass="18535">MRPPPDPTPPCASPLCARLLAWWRGRKDGTSPPAHGEFDLASELPQILPLSFLIDVQPTGFRIAQVGATLVERSGRDATGRAIDESLYGDYLAEALRPLSMAVRARQAVLVRGRPYSIGSEHISEALYVPLLDATRNRVAQVLGVVDYGPVVGLVEASRSATFGMQMRVLD</sequence>
<organism evidence="1 2">
    <name type="scientific">Roseiterribacter gracilis</name>
    <dbReference type="NCBI Taxonomy" id="2812848"/>
    <lineage>
        <taxon>Bacteria</taxon>
        <taxon>Pseudomonadati</taxon>
        <taxon>Pseudomonadota</taxon>
        <taxon>Alphaproteobacteria</taxon>
        <taxon>Rhodospirillales</taxon>
        <taxon>Roseiterribacteraceae</taxon>
        <taxon>Roseiterribacter</taxon>
    </lineage>
</organism>
<evidence type="ECO:0000313" key="2">
    <source>
        <dbReference type="Proteomes" id="UP000681075"/>
    </source>
</evidence>
<evidence type="ECO:0000313" key="1">
    <source>
        <dbReference type="EMBL" id="GIL38733.1"/>
    </source>
</evidence>
<proteinExistence type="predicted"/>
<dbReference type="Proteomes" id="UP000681075">
    <property type="component" value="Unassembled WGS sequence"/>
</dbReference>
<name>A0A8S8X6X2_9PROT</name>
<dbReference type="AlphaFoldDB" id="A0A8S8X6X2"/>
<dbReference type="EMBL" id="BOPV01000001">
    <property type="protein sequence ID" value="GIL38733.1"/>
    <property type="molecule type" value="Genomic_DNA"/>
</dbReference>
<comment type="caution">
    <text evidence="1">The sequence shown here is derived from an EMBL/GenBank/DDBJ whole genome shotgun (WGS) entry which is preliminary data.</text>
</comment>
<dbReference type="RefSeq" id="WP_420241789.1">
    <property type="nucleotide sequence ID" value="NZ_BOPV01000001.1"/>
</dbReference>
<keyword evidence="2" id="KW-1185">Reference proteome</keyword>
<accession>A0A8S8X6X2</accession>